<comment type="caution">
    <text evidence="3">The sequence shown here is derived from an EMBL/GenBank/DDBJ whole genome shotgun (WGS) entry which is preliminary data.</text>
</comment>
<sequence>MRVRLRHDRAAVLAALGLATALFTGACSDGTSGGTSGHGDRSGADSSAQAGSSTSQNEGLVRLNVAKANGIGSVVTDGQGLTLYRFDKDTAKPPKSNCEGECLKAWPPVLADGSVEASGVDKSLIGTVTRSDGTKQVTLAGWPLYRFASDTAPGDVKGEGKGGAWYAAAPDGKKAKANGGGGKDGGKDNGKSSGNSGGYGY</sequence>
<dbReference type="PROSITE" id="PS51257">
    <property type="entry name" value="PROKAR_LIPOPROTEIN"/>
    <property type="match status" value="1"/>
</dbReference>
<keyword evidence="2" id="KW-0732">Signal</keyword>
<accession>A0A8J3FWG8</accession>
<name>A0A8J3FWG8_9PSEU</name>
<evidence type="ECO:0000256" key="2">
    <source>
        <dbReference type="SAM" id="SignalP"/>
    </source>
</evidence>
<organism evidence="3 4">
    <name type="scientific">Longimycelium tulufanense</name>
    <dbReference type="NCBI Taxonomy" id="907463"/>
    <lineage>
        <taxon>Bacteria</taxon>
        <taxon>Bacillati</taxon>
        <taxon>Actinomycetota</taxon>
        <taxon>Actinomycetes</taxon>
        <taxon>Pseudonocardiales</taxon>
        <taxon>Pseudonocardiaceae</taxon>
        <taxon>Longimycelium</taxon>
    </lineage>
</organism>
<feature type="region of interest" description="Disordered" evidence="1">
    <location>
        <begin position="158"/>
        <end position="201"/>
    </location>
</feature>
<feature type="compositionally biased region" description="Low complexity" evidence="1">
    <location>
        <begin position="44"/>
        <end position="56"/>
    </location>
</feature>
<dbReference type="GO" id="GO:0043448">
    <property type="term" value="P:alkane catabolic process"/>
    <property type="evidence" value="ECO:0007669"/>
    <property type="project" value="TreeGrafter"/>
</dbReference>
<dbReference type="PANTHER" id="PTHR39335:SF1">
    <property type="entry name" value="BLL4220 PROTEIN"/>
    <property type="match status" value="1"/>
</dbReference>
<evidence type="ECO:0000256" key="1">
    <source>
        <dbReference type="SAM" id="MobiDB-lite"/>
    </source>
</evidence>
<evidence type="ECO:0008006" key="5">
    <source>
        <dbReference type="Google" id="ProtNLM"/>
    </source>
</evidence>
<evidence type="ECO:0000313" key="3">
    <source>
        <dbReference type="EMBL" id="GGM71860.1"/>
    </source>
</evidence>
<dbReference type="InterPro" id="IPR005297">
    <property type="entry name" value="Lipoprotein_repeat"/>
</dbReference>
<proteinExistence type="predicted"/>
<feature type="chain" id="PRO_5039423398" description="Lipoprotein" evidence="2">
    <location>
        <begin position="27"/>
        <end position="201"/>
    </location>
</feature>
<reference evidence="3" key="1">
    <citation type="journal article" date="2014" name="Int. J. Syst. Evol. Microbiol.">
        <title>Complete genome sequence of Corynebacterium casei LMG S-19264T (=DSM 44701T), isolated from a smear-ripened cheese.</title>
        <authorList>
            <consortium name="US DOE Joint Genome Institute (JGI-PGF)"/>
            <person name="Walter F."/>
            <person name="Albersmeier A."/>
            <person name="Kalinowski J."/>
            <person name="Ruckert C."/>
        </authorList>
    </citation>
    <scope>NUCLEOTIDE SEQUENCE</scope>
    <source>
        <strain evidence="3">CGMCC 4.5737</strain>
    </source>
</reference>
<dbReference type="Proteomes" id="UP000637578">
    <property type="component" value="Unassembled WGS sequence"/>
</dbReference>
<feature type="region of interest" description="Disordered" evidence="1">
    <location>
        <begin position="30"/>
        <end position="56"/>
    </location>
</feature>
<feature type="signal peptide" evidence="2">
    <location>
        <begin position="1"/>
        <end position="26"/>
    </location>
</feature>
<dbReference type="EMBL" id="BMMK01000027">
    <property type="protein sequence ID" value="GGM71860.1"/>
    <property type="molecule type" value="Genomic_DNA"/>
</dbReference>
<dbReference type="PANTHER" id="PTHR39335">
    <property type="entry name" value="BLL4220 PROTEIN"/>
    <property type="match status" value="1"/>
</dbReference>
<dbReference type="Pfam" id="PF03640">
    <property type="entry name" value="Lipoprotein_15"/>
    <property type="match status" value="2"/>
</dbReference>
<gene>
    <name evidence="3" type="ORF">GCM10012275_47970</name>
</gene>
<dbReference type="AlphaFoldDB" id="A0A8J3FWG8"/>
<keyword evidence="4" id="KW-1185">Reference proteome</keyword>
<evidence type="ECO:0000313" key="4">
    <source>
        <dbReference type="Proteomes" id="UP000637578"/>
    </source>
</evidence>
<protein>
    <recommendedName>
        <fullName evidence="5">Lipoprotein</fullName>
    </recommendedName>
</protein>
<reference evidence="3" key="2">
    <citation type="submission" date="2020-09" db="EMBL/GenBank/DDBJ databases">
        <authorList>
            <person name="Sun Q."/>
            <person name="Zhou Y."/>
        </authorList>
    </citation>
    <scope>NUCLEOTIDE SEQUENCE</scope>
    <source>
        <strain evidence="3">CGMCC 4.5737</strain>
    </source>
</reference>